<proteinExistence type="predicted"/>
<dbReference type="SUPFAM" id="SSF56219">
    <property type="entry name" value="DNase I-like"/>
    <property type="match status" value="1"/>
</dbReference>
<accession>A0A0D3CGH6</accession>
<organism evidence="2 3">
    <name type="scientific">Brassica oleracea var. oleracea</name>
    <dbReference type="NCBI Taxonomy" id="109376"/>
    <lineage>
        <taxon>Eukaryota</taxon>
        <taxon>Viridiplantae</taxon>
        <taxon>Streptophyta</taxon>
        <taxon>Embryophyta</taxon>
        <taxon>Tracheophyta</taxon>
        <taxon>Spermatophyta</taxon>
        <taxon>Magnoliopsida</taxon>
        <taxon>eudicotyledons</taxon>
        <taxon>Gunneridae</taxon>
        <taxon>Pentapetalae</taxon>
        <taxon>rosids</taxon>
        <taxon>malvids</taxon>
        <taxon>Brassicales</taxon>
        <taxon>Brassicaceae</taxon>
        <taxon>Brassiceae</taxon>
        <taxon>Brassica</taxon>
    </lineage>
</organism>
<dbReference type="AlphaFoldDB" id="A0A0D3CGH6"/>
<feature type="region of interest" description="Disordered" evidence="1">
    <location>
        <begin position="311"/>
        <end position="342"/>
    </location>
</feature>
<evidence type="ECO:0000313" key="2">
    <source>
        <dbReference type="EnsemblPlants" id="Bo5g085470.1"/>
    </source>
</evidence>
<dbReference type="Gene3D" id="3.60.10.10">
    <property type="entry name" value="Endonuclease/exonuclease/phosphatase"/>
    <property type="match status" value="1"/>
</dbReference>
<feature type="region of interest" description="Disordered" evidence="1">
    <location>
        <begin position="381"/>
        <end position="408"/>
    </location>
</feature>
<dbReference type="InterPro" id="IPR036691">
    <property type="entry name" value="Endo/exonu/phosph_ase_sf"/>
</dbReference>
<dbReference type="OMA" id="YEEEETH"/>
<dbReference type="eggNOG" id="KOG1075">
    <property type="taxonomic scope" value="Eukaryota"/>
</dbReference>
<name>A0A0D3CGH6_BRAOL</name>
<dbReference type="HOGENOM" id="CLU_549041_0_0_1"/>
<dbReference type="EnsemblPlants" id="Bo5g085470.1">
    <property type="protein sequence ID" value="Bo5g085470.1"/>
    <property type="gene ID" value="Bo5g085470"/>
</dbReference>
<keyword evidence="3" id="KW-1185">Reference proteome</keyword>
<dbReference type="PANTHER" id="PTHR31286:SF148">
    <property type="entry name" value="DUF4283 DOMAIN-CONTAINING PROTEIN"/>
    <property type="match status" value="1"/>
</dbReference>
<dbReference type="Gramene" id="Bo5g085470.1">
    <property type="protein sequence ID" value="Bo5g085470.1"/>
    <property type="gene ID" value="Bo5g085470"/>
</dbReference>
<evidence type="ECO:0000256" key="1">
    <source>
        <dbReference type="SAM" id="MobiDB-lite"/>
    </source>
</evidence>
<dbReference type="PANTHER" id="PTHR31286">
    <property type="entry name" value="GLYCINE-RICH CELL WALL STRUCTURAL PROTEIN 1.8-LIKE"/>
    <property type="match status" value="1"/>
</dbReference>
<evidence type="ECO:0000313" key="3">
    <source>
        <dbReference type="Proteomes" id="UP000032141"/>
    </source>
</evidence>
<reference evidence="2 3" key="1">
    <citation type="journal article" date="2014" name="Genome Biol.">
        <title>Transcriptome and methylome profiling reveals relics of genome dominance in the mesopolyploid Brassica oleracea.</title>
        <authorList>
            <person name="Parkin I.A."/>
            <person name="Koh C."/>
            <person name="Tang H."/>
            <person name="Robinson S.J."/>
            <person name="Kagale S."/>
            <person name="Clarke W.E."/>
            <person name="Town C.D."/>
            <person name="Nixon J."/>
            <person name="Krishnakumar V."/>
            <person name="Bidwell S.L."/>
            <person name="Denoeud F."/>
            <person name="Belcram H."/>
            <person name="Links M.G."/>
            <person name="Just J."/>
            <person name="Clarke C."/>
            <person name="Bender T."/>
            <person name="Huebert T."/>
            <person name="Mason A.S."/>
            <person name="Pires J.C."/>
            <person name="Barker G."/>
            <person name="Moore J."/>
            <person name="Walley P.G."/>
            <person name="Manoli S."/>
            <person name="Batley J."/>
            <person name="Edwards D."/>
            <person name="Nelson M.N."/>
            <person name="Wang X."/>
            <person name="Paterson A.H."/>
            <person name="King G."/>
            <person name="Bancroft I."/>
            <person name="Chalhoub B."/>
            <person name="Sharpe A.G."/>
        </authorList>
    </citation>
    <scope>NUCLEOTIDE SEQUENCE</scope>
    <source>
        <strain evidence="2 3">cv. TO1000</strain>
    </source>
</reference>
<dbReference type="Proteomes" id="UP000032141">
    <property type="component" value="Chromosome C5"/>
</dbReference>
<feature type="region of interest" description="Disordered" evidence="1">
    <location>
        <begin position="218"/>
        <end position="252"/>
    </location>
</feature>
<feature type="compositionally biased region" description="Polar residues" evidence="1">
    <location>
        <begin position="218"/>
        <end position="231"/>
    </location>
</feature>
<sequence length="497" mass="54589">MVTKGVSSEHGLEKEKSSYAEIVNDGSTPNVSTVVDGVADSEIPVEVFEDVEPLWKSFVVGFFMGDSRFIGSIHSTVNMIWSSPKSKIDVQFIRPARSLSLTSMGRFNECSMLSLLIGGVHYISLTTGKFVKLHPNTERCVRMDVARVLVEVNLIKPLLQKICFRDRDQPGVTVQVNYPWLPPRCTSCDGWGHFLKDFTKIPSHNILHRGHIMEKQSKMSSSGLQSEVSGKQSDDLASGKQSADLASGKQSESLVNCEKSEISVSAGSGMGKEVVLRLLDDLARVEVISQNQLAANSSNLNEVESGDLTKSLEEGNSIDNGGSLSPGRPKHHRPVGGVESPNGVQALRDIMEEGEIVDYEEEETHQMEEDMNGEVDIIQTSKVSDKRSQKGVAVPSGEHRLSTTQASSQKGRALWREMEAVAAYAVGNVYPWIVQGDFNVILPSDEHSRGTHLGTCNSAMRDFQDAIRYCGLTDLAQVGLVFRWTNRQDDVRSFQGS</sequence>
<protein>
    <recommendedName>
        <fullName evidence="4">DUF4283 domain-containing protein</fullName>
    </recommendedName>
</protein>
<reference evidence="2" key="2">
    <citation type="submission" date="2015-03" db="UniProtKB">
        <authorList>
            <consortium name="EnsemblPlants"/>
        </authorList>
    </citation>
    <scope>IDENTIFICATION</scope>
</reference>
<dbReference type="InterPro" id="IPR040256">
    <property type="entry name" value="At4g02000-like"/>
</dbReference>
<evidence type="ECO:0008006" key="4">
    <source>
        <dbReference type="Google" id="ProtNLM"/>
    </source>
</evidence>